<evidence type="ECO:0000256" key="2">
    <source>
        <dbReference type="SAM" id="SignalP"/>
    </source>
</evidence>
<feature type="compositionally biased region" description="Pro residues" evidence="1">
    <location>
        <begin position="76"/>
        <end position="98"/>
    </location>
</feature>
<sequence length="98" mass="10408">MGNVLVLAVVVVAAVRDVNMIHYSQTKTARIPPVVPARGGRLTWTAAPSHWMRTPWDTLISTVSSARLGEDRTACPPSPPSPPPSATPPPSPPPTRPN</sequence>
<dbReference type="Proteomes" id="UP001286313">
    <property type="component" value="Unassembled WGS sequence"/>
</dbReference>
<keyword evidence="2" id="KW-0732">Signal</keyword>
<protein>
    <recommendedName>
        <fullName evidence="5">Secreted protein</fullName>
    </recommendedName>
</protein>
<feature type="chain" id="PRO_5041916646" description="Secreted protein" evidence="2">
    <location>
        <begin position="21"/>
        <end position="98"/>
    </location>
</feature>
<evidence type="ECO:0000256" key="1">
    <source>
        <dbReference type="SAM" id="MobiDB-lite"/>
    </source>
</evidence>
<organism evidence="3 4">
    <name type="scientific">Petrolisthes cinctipes</name>
    <name type="common">Flat porcelain crab</name>
    <dbReference type="NCBI Taxonomy" id="88211"/>
    <lineage>
        <taxon>Eukaryota</taxon>
        <taxon>Metazoa</taxon>
        <taxon>Ecdysozoa</taxon>
        <taxon>Arthropoda</taxon>
        <taxon>Crustacea</taxon>
        <taxon>Multicrustacea</taxon>
        <taxon>Malacostraca</taxon>
        <taxon>Eumalacostraca</taxon>
        <taxon>Eucarida</taxon>
        <taxon>Decapoda</taxon>
        <taxon>Pleocyemata</taxon>
        <taxon>Anomura</taxon>
        <taxon>Galatheoidea</taxon>
        <taxon>Porcellanidae</taxon>
        <taxon>Petrolisthes</taxon>
    </lineage>
</organism>
<feature type="region of interest" description="Disordered" evidence="1">
    <location>
        <begin position="68"/>
        <end position="98"/>
    </location>
</feature>
<keyword evidence="4" id="KW-1185">Reference proteome</keyword>
<dbReference type="AlphaFoldDB" id="A0AAE1KIP3"/>
<evidence type="ECO:0008006" key="5">
    <source>
        <dbReference type="Google" id="ProtNLM"/>
    </source>
</evidence>
<accession>A0AAE1KIP3</accession>
<comment type="caution">
    <text evidence="3">The sequence shown here is derived from an EMBL/GenBank/DDBJ whole genome shotgun (WGS) entry which is preliminary data.</text>
</comment>
<proteinExistence type="predicted"/>
<dbReference type="EMBL" id="JAWQEG010002183">
    <property type="protein sequence ID" value="KAK3873773.1"/>
    <property type="molecule type" value="Genomic_DNA"/>
</dbReference>
<evidence type="ECO:0000313" key="4">
    <source>
        <dbReference type="Proteomes" id="UP001286313"/>
    </source>
</evidence>
<reference evidence="3" key="1">
    <citation type="submission" date="2023-10" db="EMBL/GenBank/DDBJ databases">
        <title>Genome assemblies of two species of porcelain crab, Petrolisthes cinctipes and Petrolisthes manimaculis (Anomura: Porcellanidae).</title>
        <authorList>
            <person name="Angst P."/>
        </authorList>
    </citation>
    <scope>NUCLEOTIDE SEQUENCE</scope>
    <source>
        <strain evidence="3">PB745_01</strain>
        <tissue evidence="3">Gill</tissue>
    </source>
</reference>
<evidence type="ECO:0000313" key="3">
    <source>
        <dbReference type="EMBL" id="KAK3873773.1"/>
    </source>
</evidence>
<name>A0AAE1KIP3_PETCI</name>
<feature type="signal peptide" evidence="2">
    <location>
        <begin position="1"/>
        <end position="20"/>
    </location>
</feature>
<gene>
    <name evidence="3" type="ORF">Pcinc_021240</name>
</gene>